<dbReference type="InterPro" id="IPR035906">
    <property type="entry name" value="MetI-like_sf"/>
</dbReference>
<dbReference type="PANTHER" id="PTHR30151:SF0">
    <property type="entry name" value="ABC TRANSPORTER PERMEASE PROTEIN MJ0413-RELATED"/>
    <property type="match status" value="1"/>
</dbReference>
<dbReference type="AlphaFoldDB" id="A0A233VQC5"/>
<name>A0A233VQC5_FINMA</name>
<evidence type="ECO:0000259" key="8">
    <source>
        <dbReference type="PROSITE" id="PS50928"/>
    </source>
</evidence>
<keyword evidence="3" id="KW-1003">Cell membrane</keyword>
<feature type="transmembrane region" description="Helical" evidence="7">
    <location>
        <begin position="12"/>
        <end position="28"/>
    </location>
</feature>
<feature type="transmembrane region" description="Helical" evidence="7">
    <location>
        <begin position="124"/>
        <end position="149"/>
    </location>
</feature>
<feature type="domain" description="ABC transmembrane type-1" evidence="8">
    <location>
        <begin position="60"/>
        <end position="244"/>
    </location>
</feature>
<evidence type="ECO:0000256" key="4">
    <source>
        <dbReference type="ARBA" id="ARBA00022692"/>
    </source>
</evidence>
<dbReference type="Proteomes" id="UP000215546">
    <property type="component" value="Unassembled WGS sequence"/>
</dbReference>
<reference evidence="10" key="1">
    <citation type="journal article" date="2017" name="J. Clin. Microbiol.">
        <title>Finegoldia magna Isolated from Orthopedic Joint Implant-Associated Infections.</title>
        <authorList>
            <person name="Soderquist B."/>
            <person name="Bjorklund S."/>
            <person name="Hellmark B."/>
            <person name="Jensen A."/>
            <person name="Bruggemann H."/>
        </authorList>
    </citation>
    <scope>NUCLEOTIDE SEQUENCE</scope>
    <source>
        <strain evidence="10">12T273</strain>
        <strain evidence="9">CCUG 54800</strain>
    </source>
</reference>
<dbReference type="InterPro" id="IPR000515">
    <property type="entry name" value="MetI-like"/>
</dbReference>
<feature type="transmembrane region" description="Helical" evidence="7">
    <location>
        <begin position="98"/>
        <end position="118"/>
    </location>
</feature>
<evidence type="ECO:0000313" key="10">
    <source>
        <dbReference type="EMBL" id="OXZ34614.1"/>
    </source>
</evidence>
<dbReference type="CDD" id="cd06261">
    <property type="entry name" value="TM_PBP2"/>
    <property type="match status" value="1"/>
</dbReference>
<comment type="subcellular location">
    <subcellularLocation>
        <location evidence="1 7">Cell membrane</location>
        <topology evidence="1 7">Multi-pass membrane protein</topology>
    </subcellularLocation>
</comment>
<dbReference type="EMBL" id="NDYE01000002">
    <property type="protein sequence ID" value="OXZ34614.1"/>
    <property type="molecule type" value="Genomic_DNA"/>
</dbReference>
<evidence type="ECO:0000256" key="6">
    <source>
        <dbReference type="ARBA" id="ARBA00023136"/>
    </source>
</evidence>
<evidence type="ECO:0000256" key="2">
    <source>
        <dbReference type="ARBA" id="ARBA00022448"/>
    </source>
</evidence>
<dbReference type="RefSeq" id="WP_094205122.1">
    <property type="nucleotide sequence ID" value="NZ_BAAAWC010000041.1"/>
</dbReference>
<proteinExistence type="inferred from homology"/>
<comment type="similarity">
    <text evidence="7">Belongs to the binding-protein-dependent transport system permease family.</text>
</comment>
<evidence type="ECO:0000256" key="7">
    <source>
        <dbReference type="RuleBase" id="RU363032"/>
    </source>
</evidence>
<comment type="caution">
    <text evidence="10">The sequence shown here is derived from an EMBL/GenBank/DDBJ whole genome shotgun (WGS) entry which is preliminary data.</text>
</comment>
<evidence type="ECO:0000313" key="11">
    <source>
        <dbReference type="Proteomes" id="UP000215413"/>
    </source>
</evidence>
<feature type="transmembrane region" description="Helical" evidence="7">
    <location>
        <begin position="170"/>
        <end position="197"/>
    </location>
</feature>
<dbReference type="GO" id="GO:0005886">
    <property type="term" value="C:plasma membrane"/>
    <property type="evidence" value="ECO:0007669"/>
    <property type="project" value="UniProtKB-SubCell"/>
</dbReference>
<evidence type="ECO:0000256" key="5">
    <source>
        <dbReference type="ARBA" id="ARBA00022989"/>
    </source>
</evidence>
<evidence type="ECO:0000256" key="1">
    <source>
        <dbReference type="ARBA" id="ARBA00004651"/>
    </source>
</evidence>
<dbReference type="SUPFAM" id="SSF161098">
    <property type="entry name" value="MetI-like"/>
    <property type="match status" value="1"/>
</dbReference>
<keyword evidence="2 7" id="KW-0813">Transport</keyword>
<dbReference type="Gene3D" id="1.10.3720.10">
    <property type="entry name" value="MetI-like"/>
    <property type="match status" value="1"/>
</dbReference>
<evidence type="ECO:0000313" key="9">
    <source>
        <dbReference type="EMBL" id="OXZ29181.1"/>
    </source>
</evidence>
<dbReference type="EMBL" id="NDYC01000004">
    <property type="protein sequence ID" value="OXZ29181.1"/>
    <property type="molecule type" value="Genomic_DNA"/>
</dbReference>
<organism evidence="10 12">
    <name type="scientific">Finegoldia magna</name>
    <name type="common">Peptostreptococcus magnus</name>
    <dbReference type="NCBI Taxonomy" id="1260"/>
    <lineage>
        <taxon>Bacteria</taxon>
        <taxon>Bacillati</taxon>
        <taxon>Bacillota</taxon>
        <taxon>Tissierellia</taxon>
        <taxon>Tissierellales</taxon>
        <taxon>Peptoniphilaceae</taxon>
        <taxon>Finegoldia</taxon>
    </lineage>
</organism>
<gene>
    <name evidence="9" type="ORF">B9N49_00735</name>
    <name evidence="10" type="ORF">B9N55_00930</name>
</gene>
<dbReference type="Pfam" id="PF00528">
    <property type="entry name" value="BPD_transp_1"/>
    <property type="match status" value="1"/>
</dbReference>
<evidence type="ECO:0000313" key="12">
    <source>
        <dbReference type="Proteomes" id="UP000215546"/>
    </source>
</evidence>
<feature type="transmembrane region" description="Helical" evidence="7">
    <location>
        <begin position="217"/>
        <end position="240"/>
    </location>
</feature>
<dbReference type="PROSITE" id="PS50928">
    <property type="entry name" value="ABC_TM1"/>
    <property type="match status" value="1"/>
</dbReference>
<dbReference type="GO" id="GO:0055085">
    <property type="term" value="P:transmembrane transport"/>
    <property type="evidence" value="ECO:0007669"/>
    <property type="project" value="InterPro"/>
</dbReference>
<reference evidence="11 12" key="2">
    <citation type="submission" date="2017-04" db="EMBL/GenBank/DDBJ databases">
        <title>Finegoldia magna isolated from orthopedic joint implant-associated infections.</title>
        <authorList>
            <person name="Bjorklund S."/>
            <person name="Bruggemann H."/>
            <person name="Jensen A."/>
            <person name="Hellmark B."/>
            <person name="Soderquist B."/>
        </authorList>
    </citation>
    <scope>NUCLEOTIDE SEQUENCE [LARGE SCALE GENOMIC DNA]</scope>
    <source>
        <strain evidence="12">12T273</strain>
        <strain evidence="11">CCUG 54800</strain>
    </source>
</reference>
<accession>A0A233VQC5</accession>
<feature type="transmembrane region" description="Helical" evidence="7">
    <location>
        <begin position="64"/>
        <end position="86"/>
    </location>
</feature>
<keyword evidence="6 7" id="KW-0472">Membrane</keyword>
<sequence length="252" mass="28621">MDKVKEFIRKYWITVLIFVSLIVVYIFLTDNHMVNPYLFPSKESIAQAFHEDKSVLLINMFSSFGLMIPSIVLSLIIAIGLGTLLGMSERLREILHPVIYAFSVIPSILLSPFVLMLAPNLWSASLFLIIYGTVWTTIFATITGIMTIDKRYLDKAKTLEIKGFDKLVKVILPAASPSILAGFVSSLRSTFVMLVYAEMYGSKYGMGFFVKKYTDFGLFNHAWVGFIFLVIVLVVVMQIFELIKKRILSWTI</sequence>
<dbReference type="Proteomes" id="UP000215413">
    <property type="component" value="Unassembled WGS sequence"/>
</dbReference>
<keyword evidence="4 7" id="KW-0812">Transmembrane</keyword>
<protein>
    <submittedName>
        <fullName evidence="10">ABC transporter permease</fullName>
    </submittedName>
</protein>
<dbReference type="PANTHER" id="PTHR30151">
    <property type="entry name" value="ALKANE SULFONATE ABC TRANSPORTER-RELATED, MEMBRANE SUBUNIT"/>
    <property type="match status" value="1"/>
</dbReference>
<keyword evidence="5 7" id="KW-1133">Transmembrane helix</keyword>
<evidence type="ECO:0000256" key="3">
    <source>
        <dbReference type="ARBA" id="ARBA00022475"/>
    </source>
</evidence>